<dbReference type="InterPro" id="IPR029063">
    <property type="entry name" value="SAM-dependent_MTases_sf"/>
</dbReference>
<dbReference type="GO" id="GO:0032259">
    <property type="term" value="P:methylation"/>
    <property type="evidence" value="ECO:0007669"/>
    <property type="project" value="UniProtKB-KW"/>
</dbReference>
<evidence type="ECO:0000256" key="8">
    <source>
        <dbReference type="ARBA" id="ARBA00022691"/>
    </source>
</evidence>
<comment type="subcellular location">
    <subcellularLocation>
        <location evidence="1">Cytoplasm</location>
    </subcellularLocation>
</comment>
<dbReference type="GO" id="GO:0004719">
    <property type="term" value="F:protein-L-isoaspartate (D-aspartate) O-methyltransferase activity"/>
    <property type="evidence" value="ECO:0007669"/>
    <property type="project" value="UniProtKB-UniRule"/>
</dbReference>
<dbReference type="Gene3D" id="3.40.50.150">
    <property type="entry name" value="Vaccinia Virus protein VP39"/>
    <property type="match status" value="1"/>
</dbReference>
<dbReference type="STRING" id="1798539.A2994_03715"/>
<dbReference type="GO" id="GO:0005737">
    <property type="term" value="C:cytoplasm"/>
    <property type="evidence" value="ECO:0007669"/>
    <property type="project" value="UniProtKB-SubCell"/>
</dbReference>
<keyword evidence="8" id="KW-0949">S-adenosyl-L-methionine</keyword>
<dbReference type="EMBL" id="METE01000010">
    <property type="protein sequence ID" value="OGB85114.1"/>
    <property type="molecule type" value="Genomic_DNA"/>
</dbReference>
<evidence type="ECO:0000313" key="11">
    <source>
        <dbReference type="Proteomes" id="UP000179010"/>
    </source>
</evidence>
<comment type="caution">
    <text evidence="10">The sequence shown here is derived from an EMBL/GenBank/DDBJ whole genome shotgun (WGS) entry which is preliminary data.</text>
</comment>
<keyword evidence="5" id="KW-0963">Cytoplasm</keyword>
<evidence type="ECO:0000256" key="7">
    <source>
        <dbReference type="ARBA" id="ARBA00022679"/>
    </source>
</evidence>
<keyword evidence="6 10" id="KW-0489">Methyltransferase</keyword>
<name>A0A1F4PN83_UNCK3</name>
<evidence type="ECO:0000256" key="1">
    <source>
        <dbReference type="ARBA" id="ARBA00004496"/>
    </source>
</evidence>
<dbReference type="Pfam" id="PF01135">
    <property type="entry name" value="PCMT"/>
    <property type="match status" value="1"/>
</dbReference>
<dbReference type="PANTHER" id="PTHR11579:SF0">
    <property type="entry name" value="PROTEIN-L-ISOASPARTATE(D-ASPARTATE) O-METHYLTRANSFERASE"/>
    <property type="match status" value="1"/>
</dbReference>
<gene>
    <name evidence="10" type="ORF">A2994_03715</name>
</gene>
<comment type="similarity">
    <text evidence="2">Belongs to the methyltransferase superfamily. L-isoaspartyl/D-aspartyl protein methyltransferase family.</text>
</comment>
<dbReference type="Proteomes" id="UP000179010">
    <property type="component" value="Unassembled WGS sequence"/>
</dbReference>
<evidence type="ECO:0000256" key="5">
    <source>
        <dbReference type="ARBA" id="ARBA00022490"/>
    </source>
</evidence>
<dbReference type="GO" id="GO:0030091">
    <property type="term" value="P:protein repair"/>
    <property type="evidence" value="ECO:0007669"/>
    <property type="project" value="UniProtKB-UniRule"/>
</dbReference>
<dbReference type="AlphaFoldDB" id="A0A1F4PN83"/>
<organism evidence="10 11">
    <name type="scientific">candidate division Kazan bacterium RIFCSPLOWO2_01_FULL_48_13</name>
    <dbReference type="NCBI Taxonomy" id="1798539"/>
    <lineage>
        <taxon>Bacteria</taxon>
        <taxon>Bacteria division Kazan-3B-28</taxon>
    </lineage>
</organism>
<dbReference type="CDD" id="cd02440">
    <property type="entry name" value="AdoMet_MTases"/>
    <property type="match status" value="1"/>
</dbReference>
<dbReference type="PANTHER" id="PTHR11579">
    <property type="entry name" value="PROTEIN-L-ISOASPARTATE O-METHYLTRANSFERASE"/>
    <property type="match status" value="1"/>
</dbReference>
<evidence type="ECO:0000313" key="10">
    <source>
        <dbReference type="EMBL" id="OGB85114.1"/>
    </source>
</evidence>
<evidence type="ECO:0000256" key="4">
    <source>
        <dbReference type="ARBA" id="ARBA00013346"/>
    </source>
</evidence>
<accession>A0A1F4PN83</accession>
<evidence type="ECO:0000256" key="9">
    <source>
        <dbReference type="NCBIfam" id="TIGR00080"/>
    </source>
</evidence>
<evidence type="ECO:0000256" key="2">
    <source>
        <dbReference type="ARBA" id="ARBA00005369"/>
    </source>
</evidence>
<evidence type="ECO:0000256" key="6">
    <source>
        <dbReference type="ARBA" id="ARBA00022603"/>
    </source>
</evidence>
<dbReference type="EC" id="2.1.1.77" evidence="3 9"/>
<proteinExistence type="inferred from homology"/>
<sequence>MKDLVKELTQSGWLTNPRVRRAFLKIDRADFVPASAKSLAHINEALSIGRGQTISQPAVVAFMLGLLDPRPGQVVLDVGAGSGWQTALLAKLVGIRGKVYAIEVIPQLCQLAQENLSHYDFSNIEFICRNARRGLSKQAPFDGIIAGASAKGIPESWKRQLGVGGRLVMPVGTDVVQLRKISKDKFVKRTYSGFIFVPLV</sequence>
<reference evidence="10 11" key="1">
    <citation type="journal article" date="2016" name="Nat. Commun.">
        <title>Thousands of microbial genomes shed light on interconnected biogeochemical processes in an aquifer system.</title>
        <authorList>
            <person name="Anantharaman K."/>
            <person name="Brown C.T."/>
            <person name="Hug L.A."/>
            <person name="Sharon I."/>
            <person name="Castelle C.J."/>
            <person name="Probst A.J."/>
            <person name="Thomas B.C."/>
            <person name="Singh A."/>
            <person name="Wilkins M.J."/>
            <person name="Karaoz U."/>
            <person name="Brodie E.L."/>
            <person name="Williams K.H."/>
            <person name="Hubbard S.S."/>
            <person name="Banfield J.F."/>
        </authorList>
    </citation>
    <scope>NUCLEOTIDE SEQUENCE [LARGE SCALE GENOMIC DNA]</scope>
</reference>
<keyword evidence="7 10" id="KW-0808">Transferase</keyword>
<dbReference type="InterPro" id="IPR000682">
    <property type="entry name" value="PCMT"/>
</dbReference>
<protein>
    <recommendedName>
        <fullName evidence="4 9">Protein-L-isoaspartate O-methyltransferase</fullName>
        <ecNumber evidence="3 9">2.1.1.77</ecNumber>
    </recommendedName>
</protein>
<dbReference type="SUPFAM" id="SSF53335">
    <property type="entry name" value="S-adenosyl-L-methionine-dependent methyltransferases"/>
    <property type="match status" value="1"/>
</dbReference>
<evidence type="ECO:0000256" key="3">
    <source>
        <dbReference type="ARBA" id="ARBA00011890"/>
    </source>
</evidence>
<dbReference type="NCBIfam" id="TIGR00080">
    <property type="entry name" value="pimt"/>
    <property type="match status" value="1"/>
</dbReference>